<organism evidence="4 5">
    <name type="scientific">Streptomyces lutosisoli</name>
    <dbReference type="NCBI Taxonomy" id="2665721"/>
    <lineage>
        <taxon>Bacteria</taxon>
        <taxon>Bacillati</taxon>
        <taxon>Actinomycetota</taxon>
        <taxon>Actinomycetes</taxon>
        <taxon>Kitasatosporales</taxon>
        <taxon>Streptomycetaceae</taxon>
        <taxon>Streptomyces</taxon>
    </lineage>
</organism>
<protein>
    <submittedName>
        <fullName evidence="4">AMP-binding protein</fullName>
    </submittedName>
</protein>
<proteinExistence type="inferred from homology"/>
<keyword evidence="2" id="KW-0436">Ligase</keyword>
<dbReference type="EMBL" id="JBHTEC010000007">
    <property type="protein sequence ID" value="MFD0288551.1"/>
    <property type="molecule type" value="Genomic_DNA"/>
</dbReference>
<dbReference type="RefSeq" id="WP_381255398.1">
    <property type="nucleotide sequence ID" value="NZ_JBHTBI010000013.1"/>
</dbReference>
<evidence type="ECO:0000256" key="1">
    <source>
        <dbReference type="ARBA" id="ARBA00006432"/>
    </source>
</evidence>
<comment type="caution">
    <text evidence="4">The sequence shown here is derived from an EMBL/GenBank/DDBJ whole genome shotgun (WGS) entry which is preliminary data.</text>
</comment>
<dbReference type="Pfam" id="PF00501">
    <property type="entry name" value="AMP-binding"/>
    <property type="match status" value="1"/>
</dbReference>
<gene>
    <name evidence="4" type="ORF">ACFQZP_44520</name>
</gene>
<comment type="similarity">
    <text evidence="1">Belongs to the ATP-dependent AMP-binding enzyme family.</text>
</comment>
<sequence length="363" mass="38131">MTTIDPFDPLDPLSSIDPLGSFDPLESFDPVNPFDENLVIDLPVYETVLGGAAARGASPALIDGVTGRTVGYQELELATRRLAAGLADAGVEQGDAIALFSTNTLWFAPVLHACARAGAVVCVLDSQADEAELAAQLTESGTRWLFTTPALLPLVRKAQRIVGAGPRPVEEIFTLEPVDGCRSVLDLVAVDAPEPVVDIEPVTDIAVVHHAVGSRRRAQLTHSDIAADLAVLASDNPLEPGERVLAGVAFAQQDGLAFLTQHALRSGATVVVVPELLHAPELLDAIRAQRVRTAFVTQTVLYSLVASAPEDAGELESLERVICVGPELTPDTAETCAVLLGVPTIEYLGRQTFAGIAPPLPGA</sequence>
<evidence type="ECO:0000259" key="3">
    <source>
        <dbReference type="Pfam" id="PF00501"/>
    </source>
</evidence>
<dbReference type="Proteomes" id="UP001596957">
    <property type="component" value="Unassembled WGS sequence"/>
</dbReference>
<reference evidence="5" key="1">
    <citation type="journal article" date="2019" name="Int. J. Syst. Evol. Microbiol.">
        <title>The Global Catalogue of Microorganisms (GCM) 10K type strain sequencing project: providing services to taxonomists for standard genome sequencing and annotation.</title>
        <authorList>
            <consortium name="The Broad Institute Genomics Platform"/>
            <consortium name="The Broad Institute Genome Sequencing Center for Infectious Disease"/>
            <person name="Wu L."/>
            <person name="Ma J."/>
        </authorList>
    </citation>
    <scope>NUCLEOTIDE SEQUENCE [LARGE SCALE GENOMIC DNA]</scope>
    <source>
        <strain evidence="5">CGMCC 4.7198</strain>
    </source>
</reference>
<feature type="domain" description="AMP-dependent synthetase/ligase" evidence="3">
    <location>
        <begin position="53"/>
        <end position="343"/>
    </location>
</feature>
<dbReference type="Gene3D" id="3.40.50.12780">
    <property type="entry name" value="N-terminal domain of ligase-like"/>
    <property type="match status" value="1"/>
</dbReference>
<dbReference type="PANTHER" id="PTHR24096:SF149">
    <property type="entry name" value="AMP-BINDING DOMAIN-CONTAINING PROTEIN-RELATED"/>
    <property type="match status" value="1"/>
</dbReference>
<evidence type="ECO:0000256" key="2">
    <source>
        <dbReference type="ARBA" id="ARBA00022598"/>
    </source>
</evidence>
<accession>A0ABW2VZF2</accession>
<dbReference type="SUPFAM" id="SSF56801">
    <property type="entry name" value="Acetyl-CoA synthetase-like"/>
    <property type="match status" value="1"/>
</dbReference>
<name>A0ABW2VZF2_9ACTN</name>
<dbReference type="InterPro" id="IPR000873">
    <property type="entry name" value="AMP-dep_synth/lig_dom"/>
</dbReference>
<dbReference type="PANTHER" id="PTHR24096">
    <property type="entry name" value="LONG-CHAIN-FATTY-ACID--COA LIGASE"/>
    <property type="match status" value="1"/>
</dbReference>
<dbReference type="InterPro" id="IPR042099">
    <property type="entry name" value="ANL_N_sf"/>
</dbReference>
<evidence type="ECO:0000313" key="5">
    <source>
        <dbReference type="Proteomes" id="UP001596957"/>
    </source>
</evidence>
<evidence type="ECO:0000313" key="4">
    <source>
        <dbReference type="EMBL" id="MFD0288551.1"/>
    </source>
</evidence>
<keyword evidence="5" id="KW-1185">Reference proteome</keyword>